<dbReference type="PROSITE" id="PS50810">
    <property type="entry name" value="FRATAXIN_2"/>
    <property type="match status" value="1"/>
</dbReference>
<evidence type="ECO:0000313" key="5">
    <source>
        <dbReference type="EMBL" id="KAI3436277.1"/>
    </source>
</evidence>
<dbReference type="GO" id="GO:0005737">
    <property type="term" value="C:cytoplasm"/>
    <property type="evidence" value="ECO:0007669"/>
    <property type="project" value="UniProtKB-ARBA"/>
</dbReference>
<keyword evidence="2" id="KW-0410">Iron transport</keyword>
<keyword evidence="6" id="KW-1185">Reference proteome</keyword>
<dbReference type="GO" id="GO:0008199">
    <property type="term" value="F:ferric iron binding"/>
    <property type="evidence" value="ECO:0007669"/>
    <property type="project" value="InterPro"/>
</dbReference>
<dbReference type="OrthoDB" id="510841at2759"/>
<dbReference type="Pfam" id="PF01491">
    <property type="entry name" value="Frataxin_Cyay"/>
    <property type="match status" value="1"/>
</dbReference>
<proteinExistence type="inferred from homology"/>
<sequence length="214" mass="23124">MLLRRALRFRRLLIAAARSTQGGGGPPLTPAVYSASAASARLHTRPAAWQSVSEKGSSASDQHVTSAVGSEATSATAAPAATIQGAELTAEDYQQLTPDEFAAVADVYIGGLWTRIERGLREADGEEFDYEVKLEGGALLVSLPYDGLVVIRKDPQTRMLVVESNLFEPFEDKSVQEFRPCGEQCWVSEDEQSITAFLGSALTQYLKKDVKVSL</sequence>
<evidence type="ECO:0000256" key="3">
    <source>
        <dbReference type="ARBA" id="ARBA00023004"/>
    </source>
</evidence>
<dbReference type="InterPro" id="IPR002908">
    <property type="entry name" value="Frataxin/CyaY"/>
</dbReference>
<reference evidence="5" key="2">
    <citation type="submission" date="2020-11" db="EMBL/GenBank/DDBJ databases">
        <authorList>
            <person name="Cecchin M."/>
            <person name="Marcolungo L."/>
            <person name="Rossato M."/>
            <person name="Girolomoni L."/>
            <person name="Cosentino E."/>
            <person name="Cuine S."/>
            <person name="Li-Beisson Y."/>
            <person name="Delledonne M."/>
            <person name="Ballottari M."/>
        </authorList>
    </citation>
    <scope>NUCLEOTIDE SEQUENCE</scope>
    <source>
        <strain evidence="5">211/11P</strain>
        <tissue evidence="5">Whole cell</tissue>
    </source>
</reference>
<comment type="caution">
    <text evidence="5">The sequence shown here is derived from an EMBL/GenBank/DDBJ whole genome shotgun (WGS) entry which is preliminary data.</text>
</comment>
<dbReference type="InterPro" id="IPR036524">
    <property type="entry name" value="Frataxin/CyaY_sf"/>
</dbReference>
<dbReference type="Gene3D" id="3.30.920.10">
    <property type="entry name" value="Frataxin/CyaY"/>
    <property type="match status" value="1"/>
</dbReference>
<dbReference type="AlphaFoldDB" id="A0A9D4Z157"/>
<dbReference type="EMBL" id="SIDB01000002">
    <property type="protein sequence ID" value="KAI3436277.1"/>
    <property type="molecule type" value="Genomic_DNA"/>
</dbReference>
<evidence type="ECO:0000256" key="2">
    <source>
        <dbReference type="ARBA" id="ARBA00022496"/>
    </source>
</evidence>
<dbReference type="GO" id="GO:0016226">
    <property type="term" value="P:iron-sulfur cluster assembly"/>
    <property type="evidence" value="ECO:0007669"/>
    <property type="project" value="InterPro"/>
</dbReference>
<accession>A0A9D4Z157</accession>
<dbReference type="GO" id="GO:0006826">
    <property type="term" value="P:iron ion transport"/>
    <property type="evidence" value="ECO:0007669"/>
    <property type="project" value="UniProtKB-KW"/>
</dbReference>
<comment type="similarity">
    <text evidence="1">Belongs to the frataxin family.</text>
</comment>
<keyword evidence="2" id="KW-0813">Transport</keyword>
<evidence type="ECO:0000256" key="1">
    <source>
        <dbReference type="ARBA" id="ARBA00008183"/>
    </source>
</evidence>
<feature type="region of interest" description="Disordered" evidence="4">
    <location>
        <begin position="49"/>
        <end position="76"/>
    </location>
</feature>
<protein>
    <submittedName>
        <fullName evidence="5">Uncharacterized protein</fullName>
    </submittedName>
</protein>
<organism evidence="5 6">
    <name type="scientific">Chlorella vulgaris</name>
    <name type="common">Green alga</name>
    <dbReference type="NCBI Taxonomy" id="3077"/>
    <lineage>
        <taxon>Eukaryota</taxon>
        <taxon>Viridiplantae</taxon>
        <taxon>Chlorophyta</taxon>
        <taxon>core chlorophytes</taxon>
        <taxon>Trebouxiophyceae</taxon>
        <taxon>Chlorellales</taxon>
        <taxon>Chlorellaceae</taxon>
        <taxon>Chlorella clade</taxon>
        <taxon>Chlorella</taxon>
    </lineage>
</organism>
<keyword evidence="3" id="KW-0408">Iron</keyword>
<keyword evidence="2" id="KW-0406">Ion transport</keyword>
<reference evidence="5" key="1">
    <citation type="journal article" date="2019" name="Plant J.">
        <title>Chlorella vulgaris genome assembly and annotation reveals the molecular basis for metabolic acclimation to high light conditions.</title>
        <authorList>
            <person name="Cecchin M."/>
            <person name="Marcolungo L."/>
            <person name="Rossato M."/>
            <person name="Girolomoni L."/>
            <person name="Cosentino E."/>
            <person name="Cuine S."/>
            <person name="Li-Beisson Y."/>
            <person name="Delledonne M."/>
            <person name="Ballottari M."/>
        </authorList>
    </citation>
    <scope>NUCLEOTIDE SEQUENCE</scope>
    <source>
        <strain evidence="5">211/11P</strain>
    </source>
</reference>
<dbReference type="Proteomes" id="UP001055712">
    <property type="component" value="Unassembled WGS sequence"/>
</dbReference>
<feature type="compositionally biased region" description="Polar residues" evidence="4">
    <location>
        <begin position="50"/>
        <end position="68"/>
    </location>
</feature>
<gene>
    <name evidence="5" type="ORF">D9Q98_002330</name>
</gene>
<evidence type="ECO:0000256" key="4">
    <source>
        <dbReference type="SAM" id="MobiDB-lite"/>
    </source>
</evidence>
<name>A0A9D4Z157_CHLVU</name>
<evidence type="ECO:0000313" key="6">
    <source>
        <dbReference type="Proteomes" id="UP001055712"/>
    </source>
</evidence>